<dbReference type="STRING" id="1442368.A0A0D2G7T9"/>
<proteinExistence type="predicted"/>
<dbReference type="AlphaFoldDB" id="A0A0D2G7T9"/>
<dbReference type="InterPro" id="IPR051678">
    <property type="entry name" value="AGP_Transferase"/>
</dbReference>
<dbReference type="PANTHER" id="PTHR21310">
    <property type="entry name" value="AMINOGLYCOSIDE PHOSPHOTRANSFERASE-RELATED-RELATED"/>
    <property type="match status" value="1"/>
</dbReference>
<dbReference type="HOGENOM" id="CLU_025005_3_1_1"/>
<dbReference type="InterPro" id="IPR011009">
    <property type="entry name" value="Kinase-like_dom_sf"/>
</dbReference>
<evidence type="ECO:0008006" key="3">
    <source>
        <dbReference type="Google" id="ProtNLM"/>
    </source>
</evidence>
<dbReference type="OrthoDB" id="3645574at2759"/>
<dbReference type="PANTHER" id="PTHR21310:SF37">
    <property type="entry name" value="AMINOGLYCOSIDE PHOSPHOTRANSFERASE DOMAIN-CONTAINING PROTEIN"/>
    <property type="match status" value="1"/>
</dbReference>
<dbReference type="Proteomes" id="UP000053029">
    <property type="component" value="Unassembled WGS sequence"/>
</dbReference>
<sequence>MSPRDSQSDVAVDKRHESAQLDWEYIENEDDNMLVKLEYPRLKQEFLEYLGSHTDDIEKIVTQHVRLSPGQRCTVSPPSDWLCGSFNACLPIHVSGPRPQRLLIKCPLPHRLGGVTDPRLLDEKVRSEAASFAWISQNCPRVPIPRLWGFGLPNGLAFTSVSRLPWYLRAFEYMKRGLAWILRKPFHRPFVPRRHPASLKSGYLLMDFIDKNQGTLLSNRWPLRTDASGQKQNLYRDLSRLMLNLAHPLCKIGTFTVDNDGEVRLSQRPLTLQLAVLENQGIPTEISPNTCYSRSDPYFHDLLRCHDLKLQHQPNSVRSKRDAEGQMAVLTIMRSLTAAFTQRDLQHGPFIFRLTDLHPSNIFVDEQCNIKAVVDLGWSCSLPIETQHPPFWLSGHELDEMEGENVADFDRTCNEFLDIFEQEDRFGVRDSPLEPGLCTTVMRTALEKKMHWYWSSLNEPRGMYNLFMDNIQPMFAPSHSERGQATRFQQTIAPYWSTASSAFIEDKVRDLEDYLERVRAKKQEYSGLCP</sequence>
<keyword evidence="2" id="KW-1185">Reference proteome</keyword>
<reference evidence="1 2" key="1">
    <citation type="submission" date="2015-01" db="EMBL/GenBank/DDBJ databases">
        <title>The Genome Sequence of Fonsecaea pedrosoi CBS 271.37.</title>
        <authorList>
            <consortium name="The Broad Institute Genomics Platform"/>
            <person name="Cuomo C."/>
            <person name="de Hoog S."/>
            <person name="Gorbushina A."/>
            <person name="Stielow B."/>
            <person name="Teixiera M."/>
            <person name="Abouelleil A."/>
            <person name="Chapman S.B."/>
            <person name="Priest M."/>
            <person name="Young S.K."/>
            <person name="Wortman J."/>
            <person name="Nusbaum C."/>
            <person name="Birren B."/>
        </authorList>
    </citation>
    <scope>NUCLEOTIDE SEQUENCE [LARGE SCALE GENOMIC DNA]</scope>
    <source>
        <strain evidence="1 2">CBS 271.37</strain>
    </source>
</reference>
<organism evidence="1 2">
    <name type="scientific">Fonsecaea pedrosoi CBS 271.37</name>
    <dbReference type="NCBI Taxonomy" id="1442368"/>
    <lineage>
        <taxon>Eukaryota</taxon>
        <taxon>Fungi</taxon>
        <taxon>Dikarya</taxon>
        <taxon>Ascomycota</taxon>
        <taxon>Pezizomycotina</taxon>
        <taxon>Eurotiomycetes</taxon>
        <taxon>Chaetothyriomycetidae</taxon>
        <taxon>Chaetothyriales</taxon>
        <taxon>Herpotrichiellaceae</taxon>
        <taxon>Fonsecaea</taxon>
    </lineage>
</organism>
<dbReference type="EMBL" id="KN846974">
    <property type="protein sequence ID" value="KIW76733.1"/>
    <property type="molecule type" value="Genomic_DNA"/>
</dbReference>
<name>A0A0D2G7T9_9EURO</name>
<accession>A0A0D2G7T9</accession>
<dbReference type="RefSeq" id="XP_013280541.1">
    <property type="nucleotide sequence ID" value="XM_013425087.1"/>
</dbReference>
<dbReference type="SUPFAM" id="SSF56112">
    <property type="entry name" value="Protein kinase-like (PK-like)"/>
    <property type="match status" value="1"/>
</dbReference>
<evidence type="ECO:0000313" key="2">
    <source>
        <dbReference type="Proteomes" id="UP000053029"/>
    </source>
</evidence>
<dbReference type="VEuPathDB" id="FungiDB:Z517_09177"/>
<dbReference type="GeneID" id="25308667"/>
<evidence type="ECO:0000313" key="1">
    <source>
        <dbReference type="EMBL" id="KIW76733.1"/>
    </source>
</evidence>
<protein>
    <recommendedName>
        <fullName evidence="3">Aminoglycoside phosphotransferase domain-containing protein</fullName>
    </recommendedName>
</protein>
<gene>
    <name evidence="1" type="ORF">Z517_09177</name>
</gene>